<keyword evidence="2" id="KW-1185">Reference proteome</keyword>
<gene>
    <name evidence="1" type="ORF">INF35_05640</name>
</gene>
<evidence type="ECO:0000313" key="1">
    <source>
        <dbReference type="EMBL" id="MBE5037263.1"/>
    </source>
</evidence>
<comment type="caution">
    <text evidence="1">The sequence shown here is derived from an EMBL/GenBank/DDBJ whole genome shotgun (WGS) entry which is preliminary data.</text>
</comment>
<proteinExistence type="predicted"/>
<dbReference type="InterPro" id="IPR056209">
    <property type="entry name" value="SU10_adaptor"/>
</dbReference>
<protein>
    <submittedName>
        <fullName evidence="1">Uncharacterized protein</fullName>
    </submittedName>
</protein>
<sequence>MKLATLQKMFSSDGTTINKNDESIKEYLNSMPAAANEAIRMLATSVAPVRKSEEVTKKKGKKMSVDCTDFSRFWRMEAPEVYHIQSGVPEAYAGCKFLAGKYLVFPESAEGTFECFYDAMPAEITLNTADTEKIDLPDEAVVLLPLYMASELYKDDDLSIATYYRNEFETALERLKMPVSGTDEFVNTTGWW</sequence>
<evidence type="ECO:0000313" key="2">
    <source>
        <dbReference type="Proteomes" id="UP000768567"/>
    </source>
</evidence>
<dbReference type="Proteomes" id="UP000768567">
    <property type="component" value="Unassembled WGS sequence"/>
</dbReference>
<name>A0ABR9R281_9FIRM</name>
<reference evidence="1 2" key="1">
    <citation type="submission" date="2020-10" db="EMBL/GenBank/DDBJ databases">
        <title>ChiBAC.</title>
        <authorList>
            <person name="Zenner C."/>
            <person name="Hitch T.C.A."/>
            <person name="Clavel T."/>
        </authorList>
    </citation>
    <scope>NUCLEOTIDE SEQUENCE [LARGE SCALE GENOMIC DNA]</scope>
    <source>
        <strain evidence="1 2">DSM 109015</strain>
    </source>
</reference>
<dbReference type="Pfam" id="PF24175">
    <property type="entry name" value="SU10_adaptor"/>
    <property type="match status" value="1"/>
</dbReference>
<organism evidence="1 2">
    <name type="scientific">Gemmiger gallinarum</name>
    <dbReference type="NCBI Taxonomy" id="2779354"/>
    <lineage>
        <taxon>Bacteria</taxon>
        <taxon>Bacillati</taxon>
        <taxon>Bacillota</taxon>
        <taxon>Clostridia</taxon>
        <taxon>Eubacteriales</taxon>
        <taxon>Gemmiger</taxon>
    </lineage>
</organism>
<accession>A0ABR9R281</accession>
<dbReference type="EMBL" id="JADCKC010000002">
    <property type="protein sequence ID" value="MBE5037263.1"/>
    <property type="molecule type" value="Genomic_DNA"/>
</dbReference>